<protein>
    <submittedName>
        <fullName evidence="6">Zinc finger BED domain-containing protein 4</fullName>
    </submittedName>
</protein>
<evidence type="ECO:0000313" key="6">
    <source>
        <dbReference type="EMBL" id="KAF3689134.1"/>
    </source>
</evidence>
<comment type="subcellular location">
    <subcellularLocation>
        <location evidence="1">Nucleus</location>
    </subcellularLocation>
</comment>
<reference evidence="6 7" key="1">
    <citation type="submission" date="2019-02" db="EMBL/GenBank/DDBJ databases">
        <title>Opniocepnalus argus genome.</title>
        <authorList>
            <person name="Zhou C."/>
            <person name="Xiao S."/>
        </authorList>
    </citation>
    <scope>NUCLEOTIDE SEQUENCE [LARGE SCALE GENOMIC DNA]</scope>
    <source>
        <strain evidence="6">OARG1902GOOAL</strain>
        <tissue evidence="6">Muscle</tissue>
    </source>
</reference>
<evidence type="ECO:0000256" key="2">
    <source>
        <dbReference type="ARBA" id="ARBA00022723"/>
    </source>
</evidence>
<dbReference type="Proteomes" id="UP000503349">
    <property type="component" value="Chromosome 4"/>
</dbReference>
<name>A0A6G1PG70_CHAAH</name>
<keyword evidence="5" id="KW-0539">Nucleus</keyword>
<dbReference type="SUPFAM" id="SSF53098">
    <property type="entry name" value="Ribonuclease H-like"/>
    <property type="match status" value="1"/>
</dbReference>
<dbReference type="GO" id="GO:0005634">
    <property type="term" value="C:nucleus"/>
    <property type="evidence" value="ECO:0007669"/>
    <property type="project" value="UniProtKB-SubCell"/>
</dbReference>
<keyword evidence="3" id="KW-0863">Zinc-finger</keyword>
<dbReference type="AlphaFoldDB" id="A0A6G1PG70"/>
<keyword evidence="4" id="KW-0862">Zinc</keyword>
<sequence length="341" mass="38957">MIDQLIDWCCLRQYCTPPCSALCPFARRPFIPAYQLVISDVGDRWGYRQDQRLRTVDDMWTSRATQAYLTVTCNFVHNWQIDGCVLEASCFYEQHIAANISSELKRITDDWGITDKVIAVITDNGANVVSAVHKAGWTHLHCFAHTLNLVVKDAINAVPQVVNLLQKCSNIVSFFHHSNKATQKLADIQKQLNKPEHNLVQSVETRWNSSYMLDRFLEQKEPVTTALCVLGRNDLCLSSVETDLIQPTIDALRPFEETTQEASASKHVSMSKVIPLVSLLLKVTASTVPSENSLARQLLHQCQRRFHSINIPLFHSIRHLFQKCLFFSTCVFLEQRQCRKR</sequence>
<evidence type="ECO:0000256" key="1">
    <source>
        <dbReference type="ARBA" id="ARBA00004123"/>
    </source>
</evidence>
<dbReference type="GO" id="GO:0008270">
    <property type="term" value="F:zinc ion binding"/>
    <property type="evidence" value="ECO:0007669"/>
    <property type="project" value="UniProtKB-KW"/>
</dbReference>
<proteinExistence type="predicted"/>
<reference evidence="7" key="2">
    <citation type="submission" date="2019-02" db="EMBL/GenBank/DDBJ databases">
        <title>Opniocepnalus argus Var Kimnra genome.</title>
        <authorList>
            <person name="Zhou C."/>
            <person name="Xiao S."/>
        </authorList>
    </citation>
    <scope>NUCLEOTIDE SEQUENCE [LARGE SCALE GENOMIC DNA]</scope>
</reference>
<evidence type="ECO:0000256" key="4">
    <source>
        <dbReference type="ARBA" id="ARBA00022833"/>
    </source>
</evidence>
<dbReference type="InterPro" id="IPR052035">
    <property type="entry name" value="ZnF_BED_domain_contain"/>
</dbReference>
<evidence type="ECO:0000256" key="5">
    <source>
        <dbReference type="ARBA" id="ARBA00023242"/>
    </source>
</evidence>
<dbReference type="PANTHER" id="PTHR46481">
    <property type="entry name" value="ZINC FINGER BED DOMAIN-CONTAINING PROTEIN 4"/>
    <property type="match status" value="1"/>
</dbReference>
<organism evidence="6 7">
    <name type="scientific">Channa argus</name>
    <name type="common">Northern snakehead</name>
    <name type="synonym">Ophicephalus argus</name>
    <dbReference type="NCBI Taxonomy" id="215402"/>
    <lineage>
        <taxon>Eukaryota</taxon>
        <taxon>Metazoa</taxon>
        <taxon>Chordata</taxon>
        <taxon>Craniata</taxon>
        <taxon>Vertebrata</taxon>
        <taxon>Euteleostomi</taxon>
        <taxon>Actinopterygii</taxon>
        <taxon>Neopterygii</taxon>
        <taxon>Teleostei</taxon>
        <taxon>Neoteleostei</taxon>
        <taxon>Acanthomorphata</taxon>
        <taxon>Anabantaria</taxon>
        <taxon>Anabantiformes</taxon>
        <taxon>Channoidei</taxon>
        <taxon>Channidae</taxon>
        <taxon>Channa</taxon>
    </lineage>
</organism>
<dbReference type="EMBL" id="CM015715">
    <property type="protein sequence ID" value="KAF3689134.1"/>
    <property type="molecule type" value="Genomic_DNA"/>
</dbReference>
<keyword evidence="7" id="KW-1185">Reference proteome</keyword>
<accession>A0A6G1PG70</accession>
<dbReference type="PANTHER" id="PTHR46481:SF10">
    <property type="entry name" value="ZINC FINGER BED DOMAIN-CONTAINING PROTEIN 39"/>
    <property type="match status" value="1"/>
</dbReference>
<keyword evidence="2" id="KW-0479">Metal-binding</keyword>
<dbReference type="InterPro" id="IPR012337">
    <property type="entry name" value="RNaseH-like_sf"/>
</dbReference>
<gene>
    <name evidence="6" type="ORF">EXN66_Car004806</name>
</gene>
<evidence type="ECO:0000313" key="7">
    <source>
        <dbReference type="Proteomes" id="UP000503349"/>
    </source>
</evidence>
<evidence type="ECO:0000256" key="3">
    <source>
        <dbReference type="ARBA" id="ARBA00022771"/>
    </source>
</evidence>